<dbReference type="PANTHER" id="PTHR34512">
    <property type="entry name" value="CELL SURFACE PROTEIN"/>
    <property type="match status" value="1"/>
</dbReference>
<dbReference type="InterPro" id="IPR002372">
    <property type="entry name" value="PQQ_rpt_dom"/>
</dbReference>
<comment type="caution">
    <text evidence="3">The sequence shown here is derived from an EMBL/GenBank/DDBJ whole genome shotgun (WGS) entry which is preliminary data.</text>
</comment>
<organism evidence="3 4">
    <name type="scientific">Cellulomonas chitinilytica</name>
    <dbReference type="NCBI Taxonomy" id="398759"/>
    <lineage>
        <taxon>Bacteria</taxon>
        <taxon>Bacillati</taxon>
        <taxon>Actinomycetota</taxon>
        <taxon>Actinomycetes</taxon>
        <taxon>Micrococcales</taxon>
        <taxon>Cellulomonadaceae</taxon>
        <taxon>Cellulomonas</taxon>
    </lineage>
</organism>
<keyword evidence="1" id="KW-0812">Transmembrane</keyword>
<keyword evidence="1" id="KW-1133">Transmembrane helix</keyword>
<evidence type="ECO:0000313" key="3">
    <source>
        <dbReference type="EMBL" id="GIG19928.1"/>
    </source>
</evidence>
<proteinExistence type="predicted"/>
<dbReference type="Proteomes" id="UP000632740">
    <property type="component" value="Unassembled WGS sequence"/>
</dbReference>
<dbReference type="PANTHER" id="PTHR34512:SF30">
    <property type="entry name" value="OUTER MEMBRANE PROTEIN ASSEMBLY FACTOR BAMB"/>
    <property type="match status" value="1"/>
</dbReference>
<evidence type="ECO:0000256" key="1">
    <source>
        <dbReference type="SAM" id="Phobius"/>
    </source>
</evidence>
<protein>
    <recommendedName>
        <fullName evidence="2">Pyrrolo-quinoline quinone repeat domain-containing protein</fullName>
    </recommendedName>
</protein>
<keyword evidence="1" id="KW-0472">Membrane</keyword>
<accession>A0A919TYP0</accession>
<keyword evidence="4" id="KW-1185">Reference proteome</keyword>
<feature type="domain" description="Pyrrolo-quinoline quinone repeat" evidence="2">
    <location>
        <begin position="185"/>
        <end position="315"/>
    </location>
</feature>
<dbReference type="SUPFAM" id="SSF50998">
    <property type="entry name" value="Quinoprotein alcohol dehydrogenase-like"/>
    <property type="match status" value="2"/>
</dbReference>
<dbReference type="Pfam" id="PF13360">
    <property type="entry name" value="PQQ_2"/>
    <property type="match status" value="2"/>
</dbReference>
<dbReference type="InterPro" id="IPR011047">
    <property type="entry name" value="Quinoprotein_ADH-like_sf"/>
</dbReference>
<dbReference type="Gene3D" id="2.130.10.10">
    <property type="entry name" value="YVTN repeat-like/Quinoprotein amine dehydrogenase"/>
    <property type="match status" value="2"/>
</dbReference>
<reference evidence="3" key="1">
    <citation type="submission" date="2021-01" db="EMBL/GenBank/DDBJ databases">
        <title>Whole genome shotgun sequence of Cellulomonas chitinilytica NBRC 110799.</title>
        <authorList>
            <person name="Komaki H."/>
            <person name="Tamura T."/>
        </authorList>
    </citation>
    <scope>NUCLEOTIDE SEQUENCE</scope>
    <source>
        <strain evidence="3">NBRC 110799</strain>
    </source>
</reference>
<evidence type="ECO:0000259" key="2">
    <source>
        <dbReference type="Pfam" id="PF13360"/>
    </source>
</evidence>
<gene>
    <name evidence="3" type="ORF">Cch01nite_06520</name>
</gene>
<dbReference type="AlphaFoldDB" id="A0A919TYP0"/>
<dbReference type="InterPro" id="IPR015943">
    <property type="entry name" value="WD40/YVTN_repeat-like_dom_sf"/>
</dbReference>
<feature type="domain" description="Pyrrolo-quinoline quinone repeat" evidence="2">
    <location>
        <begin position="363"/>
        <end position="486"/>
    </location>
</feature>
<feature type="transmembrane region" description="Helical" evidence="1">
    <location>
        <begin position="40"/>
        <end position="64"/>
    </location>
</feature>
<evidence type="ECO:0000313" key="4">
    <source>
        <dbReference type="Proteomes" id="UP000632740"/>
    </source>
</evidence>
<sequence length="487" mass="50956">MQSVVVDEVEADGTADLRPAPARWQDEGRRLGGWAVRRPFLAAAAVAALVGLVVAFGLAAPAIVTAQERRHVLAATAFPGAVHVLDAGPAVRWSASYDESVPPLLVGDTIVVVDGPDLQHRALVGLDVVTGARRWSVPLGAEPSPTQVRCQELAGHLVCLAGEGPPPDQRALAPGERPPEPAPAVLLVVDARTGDVLASHRVEGRVVAAAMTGGDVVVATYWWGAFAVRRIDPLTAQVRWERLDGAAVTVPAVGDVTLRAGGGLVVATVSGATLVLRAATGERVRPAQRTAGTDETRMLADGTLVRTRYRLEAVGVDVMSDLSTGEGEPWLTARGVPVEPEVDDDASGLVFTSGALAGGPLVGRVSAYRPGRSEPVWRAFAPAREIAAVVGDRVVLRVAGALVGVDSRNGVQMWRRTFGLGLGRAFTDGRHLVLERTTPEEGATLMALDLETGRVDWTSPLPDGTSRVIQLGGHLYAAGDGDLVALR</sequence>
<name>A0A919TYP0_9CELL</name>
<dbReference type="EMBL" id="BONK01000002">
    <property type="protein sequence ID" value="GIG19928.1"/>
    <property type="molecule type" value="Genomic_DNA"/>
</dbReference>